<dbReference type="Pfam" id="PF05057">
    <property type="entry name" value="DUF676"/>
    <property type="match status" value="1"/>
</dbReference>
<dbReference type="SUPFAM" id="SSF53474">
    <property type="entry name" value="alpha/beta-Hydrolases"/>
    <property type="match status" value="1"/>
</dbReference>
<keyword evidence="2" id="KW-0812">Transmembrane</keyword>
<dbReference type="EMBL" id="JAGFBS010000001">
    <property type="protein sequence ID" value="KAG6381665.1"/>
    <property type="molecule type" value="Genomic_DNA"/>
</dbReference>
<sequence length="470" mass="53031">MTDIHLLVLIHGMWGNPTHLAHMDKIIREVKGSDENTVSDGPELAVLVAKTNSDESTYDGIDWGGERVAQEILEEIQQYENQGKKVTRFSVTGYSLGGLLARYVIGYVLPVCCCALTWSPFFRILHQNKFFEKVTPVNFNTIATPHVGIPRFPSVFSTIAHYIGPRFLSRTGEQFFCVDKWSAKGRPLLDVLADPDTDHVFYQTLLLFPNIRVYANAINDLTVPYVTAAIEEDDLFAEYEKNGLEIEFHDQYKHVVKSYAIPSSPPPPREREKTSLVTRIRNLRPPVPPVLQGVFPLNLLVYALLPILIPTFISLALVRLSIASHNSRTRLKALEVDESNYERLSRIIAKLESNVESVVLDMYDSQGTTSSPSPLPSEDPIGSIVIQQDSEVVDDSPDSQPSPTHAILLSPVQRRCIQNLNKIPQLQKERAFFVDVLNSHAMIVCRDVKRFKLHLEGEGVLRHWADHFEL</sequence>
<dbReference type="InterPro" id="IPR007751">
    <property type="entry name" value="DUF676_lipase-like"/>
</dbReference>
<evidence type="ECO:0000313" key="4">
    <source>
        <dbReference type="EMBL" id="KAG6381665.1"/>
    </source>
</evidence>
<proteinExistence type="inferred from homology"/>
<keyword evidence="5" id="KW-1185">Reference proteome</keyword>
<dbReference type="Proteomes" id="UP000683000">
    <property type="component" value="Unassembled WGS sequence"/>
</dbReference>
<accession>A0A8I3AGL0</accession>
<dbReference type="PANTHER" id="PTHR12482">
    <property type="entry name" value="LIPASE ROG1-RELATED-RELATED"/>
    <property type="match status" value="1"/>
</dbReference>
<gene>
    <name evidence="4" type="ORF">JVT61DRAFT_266</name>
</gene>
<evidence type="ECO:0000256" key="1">
    <source>
        <dbReference type="ARBA" id="ARBA00007920"/>
    </source>
</evidence>
<dbReference type="PANTHER" id="PTHR12482:SF62">
    <property type="entry name" value="LIPASE ROG1-RELATED"/>
    <property type="match status" value="1"/>
</dbReference>
<reference evidence="4" key="1">
    <citation type="submission" date="2021-03" db="EMBL/GenBank/DDBJ databases">
        <title>Evolutionary innovations through gain and loss of genes in the ectomycorrhizal Boletales.</title>
        <authorList>
            <person name="Wu G."/>
            <person name="Miyauchi S."/>
            <person name="Morin E."/>
            <person name="Yang Z.-L."/>
            <person name="Xu J."/>
            <person name="Martin F.M."/>
        </authorList>
    </citation>
    <scope>NUCLEOTIDE SEQUENCE</scope>
    <source>
        <strain evidence="4">BR01</strain>
    </source>
</reference>
<dbReference type="AlphaFoldDB" id="A0A8I3AGL0"/>
<dbReference type="OrthoDB" id="273452at2759"/>
<evidence type="ECO:0000259" key="3">
    <source>
        <dbReference type="Pfam" id="PF05057"/>
    </source>
</evidence>
<dbReference type="Gene3D" id="3.40.50.1820">
    <property type="entry name" value="alpha/beta hydrolase"/>
    <property type="match status" value="1"/>
</dbReference>
<protein>
    <submittedName>
        <fullName evidence="4">DUF676-domain-containing protein</fullName>
    </submittedName>
</protein>
<keyword evidence="2" id="KW-1133">Transmembrane helix</keyword>
<name>A0A8I3AGL0_9AGAM</name>
<dbReference type="InterPro" id="IPR029058">
    <property type="entry name" value="AB_hydrolase_fold"/>
</dbReference>
<keyword evidence="2" id="KW-0472">Membrane</keyword>
<evidence type="ECO:0000256" key="2">
    <source>
        <dbReference type="SAM" id="Phobius"/>
    </source>
</evidence>
<dbReference type="InterPro" id="IPR044294">
    <property type="entry name" value="Lipase-like"/>
</dbReference>
<feature type="transmembrane region" description="Helical" evidence="2">
    <location>
        <begin position="299"/>
        <end position="322"/>
    </location>
</feature>
<comment type="similarity">
    <text evidence="1">Belongs to the putative lipase ROG1 family.</text>
</comment>
<evidence type="ECO:0000313" key="5">
    <source>
        <dbReference type="Proteomes" id="UP000683000"/>
    </source>
</evidence>
<feature type="domain" description="DUF676" evidence="3">
    <location>
        <begin position="4"/>
        <end position="227"/>
    </location>
</feature>
<comment type="caution">
    <text evidence="4">The sequence shown here is derived from an EMBL/GenBank/DDBJ whole genome shotgun (WGS) entry which is preliminary data.</text>
</comment>
<organism evidence="4 5">
    <name type="scientific">Boletus reticuloceps</name>
    <dbReference type="NCBI Taxonomy" id="495285"/>
    <lineage>
        <taxon>Eukaryota</taxon>
        <taxon>Fungi</taxon>
        <taxon>Dikarya</taxon>
        <taxon>Basidiomycota</taxon>
        <taxon>Agaricomycotina</taxon>
        <taxon>Agaricomycetes</taxon>
        <taxon>Agaricomycetidae</taxon>
        <taxon>Boletales</taxon>
        <taxon>Boletineae</taxon>
        <taxon>Boletaceae</taxon>
        <taxon>Boletoideae</taxon>
        <taxon>Boletus</taxon>
    </lineage>
</organism>